<organism evidence="8 9">
    <name type="scientific">Candidatus Hamiltonella defensa</name>
    <name type="common">Bemisia tabaci</name>
    <dbReference type="NCBI Taxonomy" id="672795"/>
    <lineage>
        <taxon>Bacteria</taxon>
        <taxon>Pseudomonadati</taxon>
        <taxon>Pseudomonadota</taxon>
        <taxon>Gammaproteobacteria</taxon>
        <taxon>Enterobacterales</taxon>
        <taxon>Enterobacteriaceae</taxon>
        <taxon>aphid secondary symbionts</taxon>
        <taxon>Candidatus Williamhamiltonella</taxon>
    </lineage>
</organism>
<keyword evidence="5 7" id="KW-1133">Transmembrane helix</keyword>
<dbReference type="InterPro" id="IPR058127">
    <property type="entry name" value="DedA"/>
</dbReference>
<dbReference type="NCBIfam" id="NF008102">
    <property type="entry name" value="PRK10847.1"/>
    <property type="match status" value="1"/>
</dbReference>
<evidence type="ECO:0000256" key="4">
    <source>
        <dbReference type="ARBA" id="ARBA00022692"/>
    </source>
</evidence>
<evidence type="ECO:0000313" key="9">
    <source>
        <dbReference type="Proteomes" id="UP000216438"/>
    </source>
</evidence>
<evidence type="ECO:0000256" key="1">
    <source>
        <dbReference type="ARBA" id="ARBA00004651"/>
    </source>
</evidence>
<dbReference type="OrthoDB" id="9813426at2"/>
<evidence type="ECO:0000256" key="6">
    <source>
        <dbReference type="ARBA" id="ARBA00023136"/>
    </source>
</evidence>
<evidence type="ECO:0000256" key="2">
    <source>
        <dbReference type="ARBA" id="ARBA00010792"/>
    </source>
</evidence>
<dbReference type="InterPro" id="IPR032816">
    <property type="entry name" value="VTT_dom"/>
</dbReference>
<dbReference type="Pfam" id="PF09335">
    <property type="entry name" value="VTT_dom"/>
    <property type="match status" value="1"/>
</dbReference>
<protein>
    <submittedName>
        <fullName evidence="8">Uncharacterized protein</fullName>
    </submittedName>
</protein>
<comment type="similarity">
    <text evidence="2 7">Belongs to the DedA family.</text>
</comment>
<evidence type="ECO:0000313" key="8">
    <source>
        <dbReference type="EMBL" id="ASX25681.1"/>
    </source>
</evidence>
<dbReference type="PANTHER" id="PTHR30353:SF0">
    <property type="entry name" value="TRANSMEMBRANE PROTEIN"/>
    <property type="match status" value="1"/>
</dbReference>
<dbReference type="Proteomes" id="UP000216438">
    <property type="component" value="Chromosome"/>
</dbReference>
<evidence type="ECO:0000256" key="5">
    <source>
        <dbReference type="ARBA" id="ARBA00022989"/>
    </source>
</evidence>
<comment type="subcellular location">
    <subcellularLocation>
        <location evidence="7">Cell inner membrane</location>
        <topology evidence="7">Multi-pass membrane protein</topology>
    </subcellularLocation>
    <subcellularLocation>
        <location evidence="1">Cell membrane</location>
        <topology evidence="1">Multi-pass membrane protein</topology>
    </subcellularLocation>
</comment>
<feature type="transmembrane region" description="Helical" evidence="7">
    <location>
        <begin position="128"/>
        <end position="146"/>
    </location>
</feature>
<gene>
    <name evidence="8" type="ORF">BA171_00395</name>
</gene>
<name>A0A249DW80_9ENTR</name>
<dbReference type="RefSeq" id="WP_016856844.1">
    <property type="nucleotide sequence ID" value="NZ_CP016303.1"/>
</dbReference>
<keyword evidence="7" id="KW-0997">Cell inner membrane</keyword>
<keyword evidence="6 7" id="KW-0472">Membrane</keyword>
<dbReference type="EMBL" id="CP016303">
    <property type="protein sequence ID" value="ASX25681.1"/>
    <property type="molecule type" value="Genomic_DNA"/>
</dbReference>
<evidence type="ECO:0000256" key="3">
    <source>
        <dbReference type="ARBA" id="ARBA00022475"/>
    </source>
</evidence>
<feature type="transmembrane region" description="Helical" evidence="7">
    <location>
        <begin position="158"/>
        <end position="178"/>
    </location>
</feature>
<feature type="transmembrane region" description="Helical" evidence="7">
    <location>
        <begin position="27"/>
        <end position="49"/>
    </location>
</feature>
<keyword evidence="3" id="KW-1003">Cell membrane</keyword>
<reference evidence="9" key="1">
    <citation type="submission" date="2016-06" db="EMBL/GenBank/DDBJ databases">
        <authorList>
            <person name="Chen W."/>
            <person name="Hasegawa D.K."/>
        </authorList>
    </citation>
    <scope>NUCLEOTIDE SEQUENCE [LARGE SCALE GENOMIC DNA]</scope>
    <source>
        <strain evidence="9">MEAM1</strain>
    </source>
</reference>
<proteinExistence type="inferred from homology"/>
<accession>A0A249DW80</accession>
<sequence length="222" mass="25625">MEFIYFFIDFILNIDIHLTELVAQYGLWVYGILFFILFCETGLVITPFLPGDSLLFISGSLASLSSNELNVHLMVCLMIIAAVIGDTLNYYIGYLFGERLFRDPNSKIFKRAYLDLADQFYKKHGGKAVILARFIPIFRTFIPFIAGIGKMSYPNFTFYNILGAFLWVLSFTYAGYFFGSLPMVQNHLKLFIVLIIVLSILPSLFGIWRHWRTSTLKNEDKR</sequence>
<dbReference type="PANTHER" id="PTHR30353">
    <property type="entry name" value="INNER MEMBRANE PROTEIN DEDA-RELATED"/>
    <property type="match status" value="1"/>
</dbReference>
<feature type="transmembrane region" description="Helical" evidence="7">
    <location>
        <begin position="190"/>
        <end position="208"/>
    </location>
</feature>
<keyword evidence="4 7" id="KW-0812">Transmembrane</keyword>
<feature type="transmembrane region" description="Helical" evidence="7">
    <location>
        <begin position="69"/>
        <end position="92"/>
    </location>
</feature>
<evidence type="ECO:0000256" key="7">
    <source>
        <dbReference type="RuleBase" id="RU367016"/>
    </source>
</evidence>
<dbReference type="GO" id="GO:0005886">
    <property type="term" value="C:plasma membrane"/>
    <property type="evidence" value="ECO:0007669"/>
    <property type="project" value="UniProtKB-SubCell"/>
</dbReference>
<dbReference type="InterPro" id="IPR032818">
    <property type="entry name" value="DedA-like"/>
</dbReference>
<dbReference type="AlphaFoldDB" id="A0A249DW80"/>
<reference evidence="8 9" key="2">
    <citation type="submission" date="2017-09" db="EMBL/GenBank/DDBJ databases">
        <title>The genome of whitefly Bemisia tabaci, a global crop pest, provides novel insights into virus transmission, host adaptation and insecticide resistance.</title>
        <authorList>
            <person name="Kaur N."/>
            <person name="Kliot A."/>
            <person name="Pinheiro P.V."/>
            <person name="Luan J."/>
            <person name="Zheng Y."/>
            <person name="Liu W."/>
            <person name="Sun H."/>
            <person name="Yang X."/>
            <person name="Xu Y."/>
            <person name="Luo Y."/>
            <person name="Kruse A."/>
            <person name="Fisher T.W."/>
            <person name="Nelson D.R."/>
            <person name="Elimelech M."/>
            <person name="MacCoss M."/>
            <person name="Johnson R."/>
            <person name="Cohen E."/>
            <person name="Hunter W.B."/>
            <person name="Brown J.K."/>
            <person name="Jander G."/>
            <person name="Cilia M."/>
            <person name="Douglas A.E."/>
            <person name="Ghanim M."/>
            <person name="Simmons A.M."/>
            <person name="Wintermantel W.M."/>
            <person name="Ling K.-S."/>
            <person name="Fei Z."/>
        </authorList>
    </citation>
    <scope>NUCLEOTIDE SEQUENCE [LARGE SCALE GENOMIC DNA]</scope>
    <source>
        <strain evidence="8 9">MEAM1</strain>
    </source>
</reference>